<evidence type="ECO:0000259" key="3">
    <source>
        <dbReference type="Pfam" id="PF08626"/>
    </source>
</evidence>
<feature type="compositionally biased region" description="Low complexity" evidence="2">
    <location>
        <begin position="1016"/>
        <end position="1026"/>
    </location>
</feature>
<evidence type="ECO:0000256" key="2">
    <source>
        <dbReference type="SAM" id="MobiDB-lite"/>
    </source>
</evidence>
<sequence>MRSSVSYILSHAPGESVMSHPDYAQHAQHHACLLVLVKGIGGVLKNFNKLWERIQKVNNIKVTGSNLKKPEQEPETYSIYEDDKLSKDRSCISDKTPVPSDPADSLSSMESFPQSSSSNSSYAVQEENFTTPSNFKTHAMFYGENDPVPDLEQNVADLINSLFWVVESKRLERSREKLDKVSLLLAPFEKKDFVGLDMESRNNKKRCMGRVTKNLADLTLQAGLVAESLSLYHSAAEILKSVNDWLWLAAAKEGHCAASAILLYPNLRNTMPLQRNASLQESSPNKAKPLSLFQPGADSRKFKLTSSPLRSSKNSSPVNPPSELTPSSSESVETSSRQSETDNADTESLASSDIEFQTKSYLSMDLASIPRPAQINNQYLLSGEDIAEKYRKAIIHYSKYQNAERDIHKPHAERTGEDIFNQRFDTLAEIYKEIGFLRKAAFYQRLAATRQVSANNPNPDWQRCYYLMLNSFPGHKLNLDPSYVVQHQIGWPTLQIQLLQELVVASRRMGHPALATRHMTFLLQTMWPHLSRQEHRDLAIQLQAVSAQCEGGPVPLVLESGAVIPPANLTRVPLCSGFGPRPPAAPLAPHPLRAKAPQGPFIFTPIHFGSLERKARQDEGRVEYLWVEDDVCEVQMKLTNPLPFELKVSNMRLLTSGVVFESIPETIILPPDSPTTVSLHGTPKEVGELQILGYSTHTLGVKSNCRLRNLPAANRFPPSFVIEVIPSLPTVAIETTLNLAGHLDLPSCEGHGINVTLYNGEGTECTIKITNTSSVPIEYLDLSIQSNMESQLQSRVFQWSSDQVQSLLPIPPSGVAEIPLRLYAEADFLDLGVGENPFPSSLISNSSRVGSPVNNAQTSLPTPGSNPHTSLSSGLLANRTSGSFRSSNSQTTSWSAPLSVMPPSRGRQIEAQMLIRYSGGVGKEMHCRQSTLQFNLELLPSVSITHWDVLPAEIPSQLYLVLDVTNLTSEEMDFQYAPGKHILIESKESRRVPVPLDRCPFNASPPKTNEEEISDSKSTSTGGSSSSLELMCSEHITSNVDLRWHLLQSDLSGAASVKGITLSHSMMDIVRMSPLNWEVSVNNQCIKPQEELNCSAGECLSLGVAVQNLLSRPLHKLCLSVQFYQDYNNGVLSYKLDNRVATAGNNKVVLSSLTETEKAFHECTVVFLTPGEYKIDIQCSTTEPMLEEAAIIKDADSHSIIQPCTGEVSHIWRFIPPVAISVTD</sequence>
<dbReference type="InterPro" id="IPR058567">
    <property type="entry name" value="Ig_TRAPPC9_Trs120_3rd"/>
</dbReference>
<proteinExistence type="inferred from homology"/>
<dbReference type="PANTHER" id="PTHR21512:SF5">
    <property type="entry name" value="TRAFFICKING PROTEIN PARTICLE COMPLEX SUBUNIT 9"/>
    <property type="match status" value="1"/>
</dbReference>
<feature type="domain" description="Trs120/TRAPPC9 third Ig-like" evidence="5">
    <location>
        <begin position="957"/>
        <end position="1070"/>
    </location>
</feature>
<feature type="compositionally biased region" description="Low complexity" evidence="2">
    <location>
        <begin position="306"/>
        <end position="338"/>
    </location>
</feature>
<evidence type="ECO:0000256" key="1">
    <source>
        <dbReference type="ARBA" id="ARBA00008459"/>
    </source>
</evidence>
<feature type="region of interest" description="Disordered" evidence="2">
    <location>
        <begin position="301"/>
        <end position="350"/>
    </location>
</feature>
<dbReference type="InterPro" id="IPR058563">
    <property type="entry name" value="Trs120_TRAPPC9_N"/>
</dbReference>
<keyword evidence="8" id="KW-1185">Reference proteome</keyword>
<dbReference type="InterPro" id="IPR013935">
    <property type="entry name" value="Trs120_TRAPPC9"/>
</dbReference>
<evidence type="ECO:0000259" key="4">
    <source>
        <dbReference type="Pfam" id="PF26254"/>
    </source>
</evidence>
<feature type="compositionally biased region" description="Low complexity" evidence="2">
    <location>
        <begin position="105"/>
        <end position="121"/>
    </location>
</feature>
<feature type="region of interest" description="Disordered" evidence="2">
    <location>
        <begin position="89"/>
        <end position="126"/>
    </location>
</feature>
<dbReference type="Pfam" id="PF08626">
    <property type="entry name" value="TRAPPC9-Trs120"/>
    <property type="match status" value="1"/>
</dbReference>
<evidence type="ECO:0000313" key="8">
    <source>
        <dbReference type="Proteomes" id="UP000837857"/>
    </source>
</evidence>
<dbReference type="EMBL" id="OW152827">
    <property type="protein sequence ID" value="CAH2043827.1"/>
    <property type="molecule type" value="Genomic_DNA"/>
</dbReference>
<feature type="region of interest" description="Disordered" evidence="2">
    <location>
        <begin position="995"/>
        <end position="1026"/>
    </location>
</feature>
<feature type="domain" description="Trs120/TRAPPC9 N-terminal" evidence="3">
    <location>
        <begin position="43"/>
        <end position="272"/>
    </location>
</feature>
<reference evidence="7" key="1">
    <citation type="submission" date="2022-03" db="EMBL/GenBank/DDBJ databases">
        <authorList>
            <person name="Martin H S."/>
        </authorList>
    </citation>
    <scope>NUCLEOTIDE SEQUENCE</scope>
</reference>
<dbReference type="PANTHER" id="PTHR21512">
    <property type="entry name" value="TRAFFICKING PROTEIN PARTICLE COMPLEX SUBUNIT 9"/>
    <property type="match status" value="1"/>
</dbReference>
<dbReference type="Pfam" id="PF26254">
    <property type="entry name" value="Ig_TRAPPC9-Trs120_1st"/>
    <property type="match status" value="1"/>
</dbReference>
<evidence type="ECO:0000259" key="6">
    <source>
        <dbReference type="Pfam" id="PF26283"/>
    </source>
</evidence>
<feature type="compositionally biased region" description="Polar residues" evidence="2">
    <location>
        <begin position="845"/>
        <end position="896"/>
    </location>
</feature>
<evidence type="ECO:0008006" key="9">
    <source>
        <dbReference type="Google" id="ProtNLM"/>
    </source>
</evidence>
<dbReference type="Pfam" id="PF26282">
    <property type="entry name" value="Ig_TRAPPC9-Trs120_3rd"/>
    <property type="match status" value="1"/>
</dbReference>
<accession>A0ABN8I275</accession>
<protein>
    <recommendedName>
        <fullName evidence="9">Protein brunelleschi</fullName>
    </recommendedName>
</protein>
<evidence type="ECO:0000313" key="7">
    <source>
        <dbReference type="EMBL" id="CAH2043827.1"/>
    </source>
</evidence>
<organism evidence="7 8">
    <name type="scientific">Iphiclides podalirius</name>
    <name type="common">scarce swallowtail</name>
    <dbReference type="NCBI Taxonomy" id="110791"/>
    <lineage>
        <taxon>Eukaryota</taxon>
        <taxon>Metazoa</taxon>
        <taxon>Ecdysozoa</taxon>
        <taxon>Arthropoda</taxon>
        <taxon>Hexapoda</taxon>
        <taxon>Insecta</taxon>
        <taxon>Pterygota</taxon>
        <taxon>Neoptera</taxon>
        <taxon>Endopterygota</taxon>
        <taxon>Lepidoptera</taxon>
        <taxon>Glossata</taxon>
        <taxon>Ditrysia</taxon>
        <taxon>Papilionoidea</taxon>
        <taxon>Papilionidae</taxon>
        <taxon>Papilioninae</taxon>
        <taxon>Iphiclides</taxon>
    </lineage>
</organism>
<feature type="domain" description="Trs120/TRAPPC9 first Ig-like" evidence="4">
    <location>
        <begin position="594"/>
        <end position="695"/>
    </location>
</feature>
<feature type="non-terminal residue" evidence="7">
    <location>
        <position position="1"/>
    </location>
</feature>
<gene>
    <name evidence="7" type="ORF">IPOD504_LOCUS4464</name>
</gene>
<dbReference type="Pfam" id="PF26283">
    <property type="entry name" value="Ig_TRAPPC9-Trs120_4th"/>
    <property type="match status" value="1"/>
</dbReference>
<feature type="domain" description="Trs120/TRAPPC9 fourth Ig-like" evidence="6">
    <location>
        <begin position="1076"/>
        <end position="1222"/>
    </location>
</feature>
<dbReference type="InterPro" id="IPR058568">
    <property type="entry name" value="Ig_TRAPPC9_Trs120_4th"/>
</dbReference>
<name>A0ABN8I275_9NEOP</name>
<evidence type="ECO:0000259" key="5">
    <source>
        <dbReference type="Pfam" id="PF26282"/>
    </source>
</evidence>
<feature type="region of interest" description="Disordered" evidence="2">
    <location>
        <begin position="845"/>
        <end position="902"/>
    </location>
</feature>
<dbReference type="InterPro" id="IPR058565">
    <property type="entry name" value="Ig_TRAPPC9_Trs120_1st"/>
</dbReference>
<dbReference type="Pfam" id="PF26280">
    <property type="entry name" value="Ig_TRAPPC9-Trs120_2nd"/>
    <property type="match status" value="1"/>
</dbReference>
<comment type="similarity">
    <text evidence="1">Belongs to the NIBP family.</text>
</comment>
<dbReference type="Proteomes" id="UP000837857">
    <property type="component" value="Chromosome 15"/>
</dbReference>